<name>A0A923LSW2_9FIRM</name>
<evidence type="ECO:0000313" key="1">
    <source>
        <dbReference type="EMBL" id="MBC5724691.1"/>
    </source>
</evidence>
<protein>
    <submittedName>
        <fullName evidence="1">Uncharacterized protein</fullName>
    </submittedName>
</protein>
<keyword evidence="2" id="KW-1185">Reference proteome</keyword>
<sequence length="100" mass="10878">MHGQTAAAAPQIVEYVKESFADQETWEVCGAPKNDTLISTYYSYRTGTYISVYAYHAGTQTVSKLFSTSTYVAISVQSGKIIATQNANNSAERGRVVLTV</sequence>
<reference evidence="1" key="1">
    <citation type="submission" date="2020-08" db="EMBL/GenBank/DDBJ databases">
        <title>Genome public.</title>
        <authorList>
            <person name="Liu C."/>
            <person name="Sun Q."/>
        </authorList>
    </citation>
    <scope>NUCLEOTIDE SEQUENCE</scope>
    <source>
        <strain evidence="1">NSJ-28</strain>
    </source>
</reference>
<proteinExistence type="predicted"/>
<accession>A0A923LSW2</accession>
<dbReference type="EMBL" id="JACOPL010000003">
    <property type="protein sequence ID" value="MBC5724691.1"/>
    <property type="molecule type" value="Genomic_DNA"/>
</dbReference>
<dbReference type="RefSeq" id="WP_186949617.1">
    <property type="nucleotide sequence ID" value="NZ_JACOPL010000003.1"/>
</dbReference>
<dbReference type="Proteomes" id="UP000606499">
    <property type="component" value="Unassembled WGS sequence"/>
</dbReference>
<gene>
    <name evidence="1" type="ORF">H8S45_04355</name>
</gene>
<evidence type="ECO:0000313" key="2">
    <source>
        <dbReference type="Proteomes" id="UP000606499"/>
    </source>
</evidence>
<comment type="caution">
    <text evidence="1">The sequence shown here is derived from an EMBL/GenBank/DDBJ whole genome shotgun (WGS) entry which is preliminary data.</text>
</comment>
<dbReference type="AlphaFoldDB" id="A0A923LSW2"/>
<organism evidence="1 2">
    <name type="scientific">Agathobaculum faecis</name>
    <dbReference type="NCBI Taxonomy" id="2763013"/>
    <lineage>
        <taxon>Bacteria</taxon>
        <taxon>Bacillati</taxon>
        <taxon>Bacillota</taxon>
        <taxon>Clostridia</taxon>
        <taxon>Eubacteriales</taxon>
        <taxon>Butyricicoccaceae</taxon>
        <taxon>Agathobaculum</taxon>
    </lineage>
</organism>